<evidence type="ECO:0000313" key="3">
    <source>
        <dbReference type="EMBL" id="KIN96262.1"/>
    </source>
</evidence>
<dbReference type="SUPFAM" id="SSF88723">
    <property type="entry name" value="PIN domain-like"/>
    <property type="match status" value="1"/>
</dbReference>
<name>A0A0C3IGT6_PISTI</name>
<dbReference type="GO" id="GO:0006281">
    <property type="term" value="P:DNA repair"/>
    <property type="evidence" value="ECO:0007669"/>
    <property type="project" value="UniProtKB-ARBA"/>
</dbReference>
<dbReference type="OrthoDB" id="2959108at2759"/>
<reference evidence="4" key="2">
    <citation type="submission" date="2015-01" db="EMBL/GenBank/DDBJ databases">
        <title>Evolutionary Origins and Diversification of the Mycorrhizal Mutualists.</title>
        <authorList>
            <consortium name="DOE Joint Genome Institute"/>
            <consortium name="Mycorrhizal Genomics Consortium"/>
            <person name="Kohler A."/>
            <person name="Kuo A."/>
            <person name="Nagy L.G."/>
            <person name="Floudas D."/>
            <person name="Copeland A."/>
            <person name="Barry K.W."/>
            <person name="Cichocki N."/>
            <person name="Veneault-Fourrey C."/>
            <person name="LaButti K."/>
            <person name="Lindquist E.A."/>
            <person name="Lipzen A."/>
            <person name="Lundell T."/>
            <person name="Morin E."/>
            <person name="Murat C."/>
            <person name="Riley R."/>
            <person name="Ohm R."/>
            <person name="Sun H."/>
            <person name="Tunlid A."/>
            <person name="Henrissat B."/>
            <person name="Grigoriev I.V."/>
            <person name="Hibbett D.S."/>
            <person name="Martin F."/>
        </authorList>
    </citation>
    <scope>NUCLEOTIDE SEQUENCE [LARGE SCALE GENOMIC DNA]</scope>
    <source>
        <strain evidence="4">Marx 270</strain>
    </source>
</reference>
<protein>
    <recommendedName>
        <fullName evidence="2">XPG-I domain-containing protein</fullName>
    </recommendedName>
</protein>
<organism evidence="3 4">
    <name type="scientific">Pisolithus tinctorius Marx 270</name>
    <dbReference type="NCBI Taxonomy" id="870435"/>
    <lineage>
        <taxon>Eukaryota</taxon>
        <taxon>Fungi</taxon>
        <taxon>Dikarya</taxon>
        <taxon>Basidiomycota</taxon>
        <taxon>Agaricomycotina</taxon>
        <taxon>Agaricomycetes</taxon>
        <taxon>Agaricomycetidae</taxon>
        <taxon>Boletales</taxon>
        <taxon>Sclerodermatineae</taxon>
        <taxon>Pisolithaceae</taxon>
        <taxon>Pisolithus</taxon>
    </lineage>
</organism>
<feature type="region of interest" description="Disordered" evidence="1">
    <location>
        <begin position="582"/>
        <end position="606"/>
    </location>
</feature>
<sequence length="606" mass="65337">MGVAGLWEASVLRPAAEVRSLTDLAVSDGFVANPGGRRGFRIGIDASIWFFHAAYGREGENPELRTLFFRCCRLLQSPLLPLFVFDGPKRPAVKRGKRVGGNAHWLTTGMKNIIQAFGFEWRMAPGEAEAELAYLNRIGVIDAVLSDDVDNFLFGATMVIRNPSSTLSGNRSHPVKNSEGKDDGNHVLTYRASSLSTHPDVQITRGGTILIALLSGGDYIPAGLPGCGKAFAVGLARAGFGESLMHAATTLKADKLDNFLSEWRNQIRAELKSNKSGFLPSKKPSLAASLPDSFPSIPVLLSYISPITSETERPRHPPPPVLWPSDPDPAQIASLCELYFEWGVKDIIIKRFRTVLWPGIVCRALRRRVIDAEAASDCDQDGSTSLPMVIASESSVAGALPQVRPSTSEGDAAEGVPPPPSMPFSLALFRLDSSPSPPSSRPADGSEKSDDDIERESSLVMDVLSIREHSSTDGTPEYRVLIDPSALADRAASGVRGIRPPIDVPSASEDGGDEEVEDDEAAADDNDTALERLETAAQSKAKKRTKRTQSAPVSPTASLRLWLPAVMVRAVVPGLVDAYETKAQRRAEKKARKRSSETKGSGRSPR</sequence>
<dbReference type="SMART" id="SM00484">
    <property type="entry name" value="XPGI"/>
    <property type="match status" value="1"/>
</dbReference>
<dbReference type="CDD" id="cd09906">
    <property type="entry name" value="H3TH_YEN1"/>
    <property type="match status" value="1"/>
</dbReference>
<feature type="domain" description="XPG-I" evidence="2">
    <location>
        <begin position="115"/>
        <end position="190"/>
    </location>
</feature>
<reference evidence="3 4" key="1">
    <citation type="submission" date="2014-04" db="EMBL/GenBank/DDBJ databases">
        <authorList>
            <consortium name="DOE Joint Genome Institute"/>
            <person name="Kuo A."/>
            <person name="Kohler A."/>
            <person name="Costa M.D."/>
            <person name="Nagy L.G."/>
            <person name="Floudas D."/>
            <person name="Copeland A."/>
            <person name="Barry K.W."/>
            <person name="Cichocki N."/>
            <person name="Veneault-Fourrey C."/>
            <person name="LaButti K."/>
            <person name="Lindquist E.A."/>
            <person name="Lipzen A."/>
            <person name="Lundell T."/>
            <person name="Morin E."/>
            <person name="Murat C."/>
            <person name="Sun H."/>
            <person name="Tunlid A."/>
            <person name="Henrissat B."/>
            <person name="Grigoriev I.V."/>
            <person name="Hibbett D.S."/>
            <person name="Martin F."/>
            <person name="Nordberg H.P."/>
            <person name="Cantor M.N."/>
            <person name="Hua S.X."/>
        </authorList>
    </citation>
    <scope>NUCLEOTIDE SEQUENCE [LARGE SCALE GENOMIC DNA]</scope>
    <source>
        <strain evidence="3 4">Marx 270</strain>
    </source>
</reference>
<feature type="region of interest" description="Disordered" evidence="1">
    <location>
        <begin position="492"/>
        <end position="559"/>
    </location>
</feature>
<dbReference type="InterPro" id="IPR036279">
    <property type="entry name" value="5-3_exonuclease_C_sf"/>
</dbReference>
<proteinExistence type="predicted"/>
<evidence type="ECO:0000313" key="4">
    <source>
        <dbReference type="Proteomes" id="UP000054217"/>
    </source>
</evidence>
<dbReference type="PRINTS" id="PR00853">
    <property type="entry name" value="XPGRADSUPER"/>
</dbReference>
<dbReference type="CDD" id="cd09870">
    <property type="entry name" value="PIN_YEN1"/>
    <property type="match status" value="1"/>
</dbReference>
<dbReference type="Pfam" id="PF18380">
    <property type="entry name" value="GEN1_C"/>
    <property type="match status" value="1"/>
</dbReference>
<dbReference type="SUPFAM" id="SSF47807">
    <property type="entry name" value="5' to 3' exonuclease, C-terminal subdomain"/>
    <property type="match status" value="1"/>
</dbReference>
<dbReference type="PANTHER" id="PTHR11081:SF75">
    <property type="entry name" value="ENDONUCLEASE, PUTATIVE (AFU_ORTHOLOGUE AFUA_3G13260)-RELATED"/>
    <property type="match status" value="1"/>
</dbReference>
<dbReference type="GO" id="GO:0008821">
    <property type="term" value="F:crossover junction DNA endonuclease activity"/>
    <property type="evidence" value="ECO:0007669"/>
    <property type="project" value="InterPro"/>
</dbReference>
<dbReference type="Pfam" id="PF00867">
    <property type="entry name" value="XPG_I"/>
    <property type="match status" value="1"/>
</dbReference>
<feature type="region of interest" description="Disordered" evidence="1">
    <location>
        <begin position="397"/>
        <end position="455"/>
    </location>
</feature>
<dbReference type="Gene3D" id="3.40.50.1010">
    <property type="entry name" value="5'-nuclease"/>
    <property type="match status" value="2"/>
</dbReference>
<dbReference type="Proteomes" id="UP000054217">
    <property type="component" value="Unassembled WGS sequence"/>
</dbReference>
<dbReference type="STRING" id="870435.A0A0C3IGT6"/>
<dbReference type="EMBL" id="KN832050">
    <property type="protein sequence ID" value="KIN96262.1"/>
    <property type="molecule type" value="Genomic_DNA"/>
</dbReference>
<evidence type="ECO:0000256" key="1">
    <source>
        <dbReference type="SAM" id="MobiDB-lite"/>
    </source>
</evidence>
<feature type="compositionally biased region" description="Acidic residues" evidence="1">
    <location>
        <begin position="510"/>
        <end position="528"/>
    </location>
</feature>
<dbReference type="HOGENOM" id="CLU_007575_2_1_1"/>
<keyword evidence="4" id="KW-1185">Reference proteome</keyword>
<evidence type="ECO:0000259" key="2">
    <source>
        <dbReference type="SMART" id="SM00484"/>
    </source>
</evidence>
<dbReference type="InterPro" id="IPR006084">
    <property type="entry name" value="XPG/Rad2"/>
</dbReference>
<accession>A0A0C3IGT6</accession>
<dbReference type="InterPro" id="IPR037316">
    <property type="entry name" value="Yen1_H3TH"/>
</dbReference>
<gene>
    <name evidence="3" type="ORF">M404DRAFT_16909</name>
</gene>
<feature type="compositionally biased region" description="Polar residues" evidence="1">
    <location>
        <begin position="548"/>
        <end position="557"/>
    </location>
</feature>
<dbReference type="InterPro" id="IPR029060">
    <property type="entry name" value="PIN-like_dom_sf"/>
</dbReference>
<dbReference type="InterPro" id="IPR006086">
    <property type="entry name" value="XPG-I_dom"/>
</dbReference>
<dbReference type="GO" id="GO:0017108">
    <property type="term" value="F:5'-flap endonuclease activity"/>
    <property type="evidence" value="ECO:0007669"/>
    <property type="project" value="TreeGrafter"/>
</dbReference>
<dbReference type="InParanoid" id="A0A0C3IGT6"/>
<dbReference type="PANTHER" id="PTHR11081">
    <property type="entry name" value="FLAP ENDONUCLEASE FAMILY MEMBER"/>
    <property type="match status" value="1"/>
</dbReference>
<dbReference type="AlphaFoldDB" id="A0A0C3IGT6"/>
<dbReference type="InterPro" id="IPR041177">
    <property type="entry name" value="GEN1_C"/>
</dbReference>